<evidence type="ECO:0000256" key="4">
    <source>
        <dbReference type="SAM" id="MobiDB-lite"/>
    </source>
</evidence>
<feature type="signal peptide" evidence="5">
    <location>
        <begin position="1"/>
        <end position="24"/>
    </location>
</feature>
<feature type="region of interest" description="Disordered" evidence="4">
    <location>
        <begin position="299"/>
        <end position="320"/>
    </location>
</feature>
<feature type="region of interest" description="Disordered" evidence="4">
    <location>
        <begin position="24"/>
        <end position="117"/>
    </location>
</feature>
<dbReference type="EMBL" id="KZ819662">
    <property type="protein sequence ID" value="PWN30407.1"/>
    <property type="molecule type" value="Genomic_DNA"/>
</dbReference>
<keyword evidence="8" id="KW-1185">Reference proteome</keyword>
<dbReference type="HAMAP" id="MF_01341">
    <property type="entry name" value="Ribosomal_uL15"/>
    <property type="match status" value="1"/>
</dbReference>
<protein>
    <submittedName>
        <fullName evidence="7">Ribosomal protein L15</fullName>
    </submittedName>
</protein>
<name>A0A316UYL9_9BASI</name>
<dbReference type="GO" id="GO:0006412">
    <property type="term" value="P:translation"/>
    <property type="evidence" value="ECO:0007669"/>
    <property type="project" value="InterPro"/>
</dbReference>
<proteinExistence type="inferred from homology"/>
<evidence type="ECO:0000259" key="6">
    <source>
        <dbReference type="Pfam" id="PF00828"/>
    </source>
</evidence>
<dbReference type="GeneID" id="37026882"/>
<feature type="compositionally biased region" description="Basic and acidic residues" evidence="4">
    <location>
        <begin position="310"/>
        <end position="320"/>
    </location>
</feature>
<evidence type="ECO:0000256" key="2">
    <source>
        <dbReference type="ARBA" id="ARBA00022980"/>
    </source>
</evidence>
<evidence type="ECO:0000256" key="1">
    <source>
        <dbReference type="ARBA" id="ARBA00007320"/>
    </source>
</evidence>
<keyword evidence="2 7" id="KW-0689">Ribosomal protein</keyword>
<dbReference type="InterPro" id="IPR030878">
    <property type="entry name" value="Ribosomal_uL15"/>
</dbReference>
<evidence type="ECO:0000256" key="5">
    <source>
        <dbReference type="SAM" id="SignalP"/>
    </source>
</evidence>
<dbReference type="GO" id="GO:0003735">
    <property type="term" value="F:structural constituent of ribosome"/>
    <property type="evidence" value="ECO:0007669"/>
    <property type="project" value="InterPro"/>
</dbReference>
<feature type="compositionally biased region" description="Polar residues" evidence="4">
    <location>
        <begin position="44"/>
        <end position="62"/>
    </location>
</feature>
<evidence type="ECO:0000313" key="7">
    <source>
        <dbReference type="EMBL" id="PWN30407.1"/>
    </source>
</evidence>
<accession>A0A316UYL9</accession>
<dbReference type="OrthoDB" id="361383at2759"/>
<gene>
    <name evidence="7" type="ORF">BDZ90DRAFT_229432</name>
</gene>
<dbReference type="InterPro" id="IPR021131">
    <property type="entry name" value="Ribosomal_uL15/eL18"/>
</dbReference>
<comment type="similarity">
    <text evidence="1">Belongs to the universal ribosomal protein uL15 family.</text>
</comment>
<dbReference type="AlphaFoldDB" id="A0A316UYL9"/>
<organism evidence="7 8">
    <name type="scientific">Jaminaea rosea</name>
    <dbReference type="NCBI Taxonomy" id="1569628"/>
    <lineage>
        <taxon>Eukaryota</taxon>
        <taxon>Fungi</taxon>
        <taxon>Dikarya</taxon>
        <taxon>Basidiomycota</taxon>
        <taxon>Ustilaginomycotina</taxon>
        <taxon>Exobasidiomycetes</taxon>
        <taxon>Microstromatales</taxon>
        <taxon>Microstromatales incertae sedis</taxon>
        <taxon>Jaminaea</taxon>
    </lineage>
</organism>
<feature type="chain" id="PRO_5016459410" evidence="5">
    <location>
        <begin position="25"/>
        <end position="320"/>
    </location>
</feature>
<sequence length="320" mass="33939">MAMRSSSGLTASLARLALTPAVSSSSAAAIASTSTLSRRVAPNSRPSARSYATTLQPPSQYSIGHLSPAQPAKKAKRLGRGDSSGRGGTSTRGHKGQKARTGNGKPTPGFEGGQTPIMRRFPKRGFVNSFAHETVPLNLSRLQTWIDSGRLDPSAPITVRELYLSRCIHRLGDGGVKLLGDGAEVLSQPLKLVVSRASTTAIKAVEKAGGSITCKYYTPLTLRALVKPEKWTGRGRLLPRESMPINRRDLLYYSDIRNRGYLAKMHVLGNGEGLTSPSSSAPPSADAVAEANDIVAEEEARVAQQAQAGEIKREDAAAAV</sequence>
<dbReference type="RefSeq" id="XP_025365019.1">
    <property type="nucleotide sequence ID" value="XM_025505059.1"/>
</dbReference>
<dbReference type="InterPro" id="IPR036227">
    <property type="entry name" value="Ribosomal_uL15/eL18_sf"/>
</dbReference>
<dbReference type="PANTHER" id="PTHR12934">
    <property type="entry name" value="50S RIBOSOMAL PROTEIN L15"/>
    <property type="match status" value="1"/>
</dbReference>
<reference evidence="7 8" key="1">
    <citation type="journal article" date="2018" name="Mol. Biol. Evol.">
        <title>Broad Genomic Sampling Reveals a Smut Pathogenic Ancestry of the Fungal Clade Ustilaginomycotina.</title>
        <authorList>
            <person name="Kijpornyongpan T."/>
            <person name="Mondo S.J."/>
            <person name="Barry K."/>
            <person name="Sandor L."/>
            <person name="Lee J."/>
            <person name="Lipzen A."/>
            <person name="Pangilinan J."/>
            <person name="LaButti K."/>
            <person name="Hainaut M."/>
            <person name="Henrissat B."/>
            <person name="Grigoriev I.V."/>
            <person name="Spatafora J.W."/>
            <person name="Aime M.C."/>
        </authorList>
    </citation>
    <scope>NUCLEOTIDE SEQUENCE [LARGE SCALE GENOMIC DNA]</scope>
    <source>
        <strain evidence="7 8">MCA 5214</strain>
    </source>
</reference>
<dbReference type="GO" id="GO:0005762">
    <property type="term" value="C:mitochondrial large ribosomal subunit"/>
    <property type="evidence" value="ECO:0007669"/>
    <property type="project" value="TreeGrafter"/>
</dbReference>
<evidence type="ECO:0000313" key="8">
    <source>
        <dbReference type="Proteomes" id="UP000245884"/>
    </source>
</evidence>
<dbReference type="PANTHER" id="PTHR12934:SF11">
    <property type="entry name" value="LARGE RIBOSOMAL SUBUNIT PROTEIN UL15M"/>
    <property type="match status" value="1"/>
</dbReference>
<dbReference type="STRING" id="1569628.A0A316UYL9"/>
<dbReference type="Proteomes" id="UP000245884">
    <property type="component" value="Unassembled WGS sequence"/>
</dbReference>
<feature type="domain" description="Large ribosomal subunit protein uL15/eL18" evidence="6">
    <location>
        <begin position="136"/>
        <end position="213"/>
    </location>
</feature>
<keyword evidence="3" id="KW-0687">Ribonucleoprotein</keyword>
<dbReference type="Pfam" id="PF00828">
    <property type="entry name" value="Ribosomal_L27A"/>
    <property type="match status" value="1"/>
</dbReference>
<feature type="compositionally biased region" description="Low complexity" evidence="4">
    <location>
        <begin position="24"/>
        <end position="37"/>
    </location>
</feature>
<dbReference type="InterPro" id="IPR005749">
    <property type="entry name" value="Ribosomal_uL15_bac-type"/>
</dbReference>
<dbReference type="SUPFAM" id="SSF52080">
    <property type="entry name" value="Ribosomal proteins L15p and L18e"/>
    <property type="match status" value="1"/>
</dbReference>
<evidence type="ECO:0000256" key="3">
    <source>
        <dbReference type="ARBA" id="ARBA00023274"/>
    </source>
</evidence>
<keyword evidence="5" id="KW-0732">Signal</keyword>
<dbReference type="Gene3D" id="3.100.10.10">
    <property type="match status" value="1"/>
</dbReference>
<dbReference type="NCBIfam" id="TIGR01071">
    <property type="entry name" value="rplO_bact"/>
    <property type="match status" value="1"/>
</dbReference>